<dbReference type="Pfam" id="PF02151">
    <property type="entry name" value="UVR"/>
    <property type="match status" value="1"/>
</dbReference>
<dbReference type="InterPro" id="IPR047296">
    <property type="entry name" value="GIY-YIG_UvrC_Cho"/>
</dbReference>
<keyword evidence="6" id="KW-0742">SOS response</keyword>
<keyword evidence="2 6" id="KW-0227">DNA damage</keyword>
<dbReference type="Pfam" id="PF08459">
    <property type="entry name" value="UvrC_RNaseH_dom"/>
    <property type="match status" value="1"/>
</dbReference>
<dbReference type="FunFam" id="3.40.1440.10:FF:000001">
    <property type="entry name" value="UvrABC system protein C"/>
    <property type="match status" value="1"/>
</dbReference>
<dbReference type="GO" id="GO:0005737">
    <property type="term" value="C:cytoplasm"/>
    <property type="evidence" value="ECO:0007669"/>
    <property type="project" value="UniProtKB-SubCell"/>
</dbReference>
<keyword evidence="5 6" id="KW-0234">DNA repair</keyword>
<dbReference type="InterPro" id="IPR001943">
    <property type="entry name" value="UVR_dom"/>
</dbReference>
<reference evidence="11" key="1">
    <citation type="submission" date="2016-11" db="EMBL/GenBank/DDBJ databases">
        <authorList>
            <person name="Varghese N."/>
            <person name="Submissions S."/>
        </authorList>
    </citation>
    <scope>NUCLEOTIDE SEQUENCE [LARGE SCALE GENOMIC DNA]</scope>
    <source>
        <strain evidence="11">DSM 19514</strain>
    </source>
</reference>
<dbReference type="Pfam" id="PF22920">
    <property type="entry name" value="UvrC_RNaseH"/>
    <property type="match status" value="1"/>
</dbReference>
<dbReference type="SUPFAM" id="SSF47781">
    <property type="entry name" value="RuvA domain 2-like"/>
    <property type="match status" value="1"/>
</dbReference>
<feature type="domain" description="GIY-YIG" evidence="8">
    <location>
        <begin position="13"/>
        <end position="92"/>
    </location>
</feature>
<dbReference type="GO" id="GO:0009432">
    <property type="term" value="P:SOS response"/>
    <property type="evidence" value="ECO:0007669"/>
    <property type="project" value="UniProtKB-UniRule"/>
</dbReference>
<dbReference type="RefSeq" id="WP_245790235.1">
    <property type="nucleotide sequence ID" value="NZ_FQUL01000002.1"/>
</dbReference>
<dbReference type="GO" id="GO:0009380">
    <property type="term" value="C:excinuclease repair complex"/>
    <property type="evidence" value="ECO:0007669"/>
    <property type="project" value="InterPro"/>
</dbReference>
<dbReference type="PROSITE" id="PS50164">
    <property type="entry name" value="GIY_YIG"/>
    <property type="match status" value="1"/>
</dbReference>
<proteinExistence type="inferred from homology"/>
<dbReference type="PROSITE" id="PS50165">
    <property type="entry name" value="UVRC"/>
    <property type="match status" value="1"/>
</dbReference>
<dbReference type="Proteomes" id="UP000184295">
    <property type="component" value="Unassembled WGS sequence"/>
</dbReference>
<protein>
    <recommendedName>
        <fullName evidence="6">UvrABC system protein C</fullName>
        <shortName evidence="6">Protein UvrC</shortName>
    </recommendedName>
    <alternativeName>
        <fullName evidence="6">Excinuclease ABC subunit C</fullName>
    </alternativeName>
</protein>
<evidence type="ECO:0000256" key="3">
    <source>
        <dbReference type="ARBA" id="ARBA00022769"/>
    </source>
</evidence>
<comment type="function">
    <text evidence="6">The UvrABC repair system catalyzes the recognition and processing of DNA lesions. UvrC both incises the 5' and 3' sides of the lesion. The N-terminal half is responsible for the 3' incision and the C-terminal half is responsible for the 5' incision.</text>
</comment>
<dbReference type="Gene3D" id="4.10.860.10">
    <property type="entry name" value="UVR domain"/>
    <property type="match status" value="1"/>
</dbReference>
<dbReference type="AlphaFoldDB" id="A0A1M4SCC6"/>
<keyword evidence="11" id="KW-1185">Reference proteome</keyword>
<evidence type="ECO:0000256" key="4">
    <source>
        <dbReference type="ARBA" id="ARBA00022881"/>
    </source>
</evidence>
<evidence type="ECO:0000313" key="10">
    <source>
        <dbReference type="EMBL" id="SHE29874.1"/>
    </source>
</evidence>
<dbReference type="PANTHER" id="PTHR30562:SF1">
    <property type="entry name" value="UVRABC SYSTEM PROTEIN C"/>
    <property type="match status" value="1"/>
</dbReference>
<name>A0A1M4SCC6_9ACTN</name>
<dbReference type="InterPro" id="IPR004791">
    <property type="entry name" value="UvrC"/>
</dbReference>
<feature type="domain" description="UvrC family homology region profile" evidence="9">
    <location>
        <begin position="269"/>
        <end position="500"/>
    </location>
</feature>
<dbReference type="InterPro" id="IPR001162">
    <property type="entry name" value="UvrC_RNase_H_dom"/>
</dbReference>
<evidence type="ECO:0000256" key="2">
    <source>
        <dbReference type="ARBA" id="ARBA00022763"/>
    </source>
</evidence>
<dbReference type="STRING" id="1121881.SAMN02745225_00204"/>
<dbReference type="EMBL" id="FQUL01000002">
    <property type="protein sequence ID" value="SHE29874.1"/>
    <property type="molecule type" value="Genomic_DNA"/>
</dbReference>
<dbReference type="InterPro" id="IPR010994">
    <property type="entry name" value="RuvA_2-like"/>
</dbReference>
<dbReference type="NCBIfam" id="TIGR00194">
    <property type="entry name" value="uvrC"/>
    <property type="match status" value="1"/>
</dbReference>
<dbReference type="PROSITE" id="PS50151">
    <property type="entry name" value="UVR"/>
    <property type="match status" value="1"/>
</dbReference>
<dbReference type="Gene3D" id="1.10.150.20">
    <property type="entry name" value="5' to 3' exonuclease, C-terminal subdomain"/>
    <property type="match status" value="1"/>
</dbReference>
<gene>
    <name evidence="6" type="primary">uvrC</name>
    <name evidence="10" type="ORF">SAMN02745225_00204</name>
</gene>
<dbReference type="CDD" id="cd10434">
    <property type="entry name" value="GIY-YIG_UvrC_Cho"/>
    <property type="match status" value="1"/>
</dbReference>
<evidence type="ECO:0000256" key="5">
    <source>
        <dbReference type="ARBA" id="ARBA00023204"/>
    </source>
</evidence>
<dbReference type="SMART" id="SM00465">
    <property type="entry name" value="GIYc"/>
    <property type="match status" value="1"/>
</dbReference>
<dbReference type="Gene3D" id="3.30.420.340">
    <property type="entry name" value="UvrC, RNAse H endonuclease domain"/>
    <property type="match status" value="1"/>
</dbReference>
<dbReference type="InterPro" id="IPR035901">
    <property type="entry name" value="GIY-YIG_endonuc_sf"/>
</dbReference>
<dbReference type="GO" id="GO:0006289">
    <property type="term" value="P:nucleotide-excision repair"/>
    <property type="evidence" value="ECO:0007669"/>
    <property type="project" value="UniProtKB-UniRule"/>
</dbReference>
<evidence type="ECO:0000313" key="11">
    <source>
        <dbReference type="Proteomes" id="UP000184295"/>
    </source>
</evidence>
<dbReference type="GO" id="GO:0009381">
    <property type="term" value="F:excinuclease ABC activity"/>
    <property type="evidence" value="ECO:0007669"/>
    <property type="project" value="UniProtKB-UniRule"/>
</dbReference>
<dbReference type="HAMAP" id="MF_00203">
    <property type="entry name" value="UvrC"/>
    <property type="match status" value="1"/>
</dbReference>
<dbReference type="InterPro" id="IPR050066">
    <property type="entry name" value="UvrABC_protein_C"/>
</dbReference>
<evidence type="ECO:0000259" key="8">
    <source>
        <dbReference type="PROSITE" id="PS50164"/>
    </source>
</evidence>
<dbReference type="PANTHER" id="PTHR30562">
    <property type="entry name" value="UVRC/OXIDOREDUCTASE"/>
    <property type="match status" value="1"/>
</dbReference>
<evidence type="ECO:0000259" key="9">
    <source>
        <dbReference type="PROSITE" id="PS50165"/>
    </source>
</evidence>
<evidence type="ECO:0000259" key="7">
    <source>
        <dbReference type="PROSITE" id="PS50151"/>
    </source>
</evidence>
<comment type="subcellular location">
    <subcellularLocation>
        <location evidence="6">Cytoplasm</location>
    </subcellularLocation>
</comment>
<evidence type="ECO:0000256" key="1">
    <source>
        <dbReference type="ARBA" id="ARBA00022490"/>
    </source>
</evidence>
<dbReference type="SUPFAM" id="SSF46600">
    <property type="entry name" value="C-terminal UvrC-binding domain of UvrB"/>
    <property type="match status" value="1"/>
</dbReference>
<dbReference type="InterPro" id="IPR000305">
    <property type="entry name" value="GIY-YIG_endonuc"/>
</dbReference>
<dbReference type="InterPro" id="IPR038476">
    <property type="entry name" value="UvrC_RNase_H_dom_sf"/>
</dbReference>
<dbReference type="SUPFAM" id="SSF82771">
    <property type="entry name" value="GIY-YIG endonuclease"/>
    <property type="match status" value="1"/>
</dbReference>
<organism evidence="10 11">
    <name type="scientific">Ferrithrix thermotolerans DSM 19514</name>
    <dbReference type="NCBI Taxonomy" id="1121881"/>
    <lineage>
        <taxon>Bacteria</taxon>
        <taxon>Bacillati</taxon>
        <taxon>Actinomycetota</taxon>
        <taxon>Acidimicrobiia</taxon>
        <taxon>Acidimicrobiales</taxon>
        <taxon>Acidimicrobiaceae</taxon>
        <taxon>Ferrithrix</taxon>
    </lineage>
</organism>
<comment type="similarity">
    <text evidence="6">Belongs to the UvrC family.</text>
</comment>
<comment type="subunit">
    <text evidence="6">Interacts with UvrB in an incision complex.</text>
</comment>
<dbReference type="Pfam" id="PF01541">
    <property type="entry name" value="GIY-YIG"/>
    <property type="match status" value="1"/>
</dbReference>
<keyword evidence="3 6" id="KW-0228">DNA excision</keyword>
<sequence>MINEKPKPSSIPDEPGSYIFRDGAQRVIYVGKAKSLRSRLSSYFTNELQLPVKTQAMLQTAASVEWIQVGSEVEALILEYNLIKQHRPRYNVRLRDDKSYPYLAITTSERWPRAIVTRGMQRKGDKYFGPYPHTRAIRETLDLLTKTFPLRSCSNTKFQRHEKMGKPCLAYHIDRCLGPCVGKVEEKEYRETVAGLARVLRGDSDWIVQRLESEMRQAASDLEFETAARVRDRLSSLRTAVERQEIVSAQTDNFDLLGYYEDELESFGQLILVRRGKVVGRASAVLDKVEPLSSEEVVESLLRSLYEEVVSEVPSTIFVPALPHEMQVVQSWLTEKRAGKVEFKIPKRGQKLSLMDMAQKNAKIEFDRSRARRATDHNTRSEALVELQSALGLKQAPLRIECYDMSHLQGTNYVGSMVVMEDGLLKRSDYRRFKVSSPKNDDYGAMEEVLRRRLKREKERLGENENIEGAPSTIKRFAYPPNLIVVDGGKGQLNVAVRVVAELGMTDQVELASLAKEFEEIYVPGKEEPIRLSRSSQALFLVKLLRDEAHRFAITFHRLLRAKSLKRISLDEIPGLGEKRKELLLAQVGSAAKVLSATDAEIDSWTFLPSKVRSEIKEQVHNRR</sequence>
<feature type="domain" description="UVR" evidence="7">
    <location>
        <begin position="205"/>
        <end position="240"/>
    </location>
</feature>
<keyword evidence="4 6" id="KW-0267">Excision nuclease</keyword>
<dbReference type="GO" id="GO:0003677">
    <property type="term" value="F:DNA binding"/>
    <property type="evidence" value="ECO:0007669"/>
    <property type="project" value="UniProtKB-UniRule"/>
</dbReference>
<dbReference type="NCBIfam" id="NF001824">
    <property type="entry name" value="PRK00558.1-5"/>
    <property type="match status" value="1"/>
</dbReference>
<accession>A0A1M4SCC6</accession>
<dbReference type="InterPro" id="IPR036876">
    <property type="entry name" value="UVR_dom_sf"/>
</dbReference>
<keyword evidence="1 6" id="KW-0963">Cytoplasm</keyword>
<evidence type="ECO:0000256" key="6">
    <source>
        <dbReference type="HAMAP-Rule" id="MF_00203"/>
    </source>
</evidence>
<dbReference type="Gene3D" id="3.40.1440.10">
    <property type="entry name" value="GIY-YIG endonuclease"/>
    <property type="match status" value="1"/>
</dbReference>